<dbReference type="Gene3D" id="1.20.140.10">
    <property type="entry name" value="Butyryl-CoA Dehydrogenase, subunit A, domain 3"/>
    <property type="match status" value="1"/>
</dbReference>
<dbReference type="AlphaFoldDB" id="A0A1I3S862"/>
<dbReference type="InterPro" id="IPR036250">
    <property type="entry name" value="AcylCo_DH-like_C"/>
</dbReference>
<feature type="domain" description="Acyl-CoA dehydrogenase/oxidase C-terminal" evidence="5">
    <location>
        <begin position="221"/>
        <end position="355"/>
    </location>
</feature>
<keyword evidence="3 4" id="KW-0274">FAD</keyword>
<reference evidence="8" key="2">
    <citation type="submission" date="2016-10" db="EMBL/GenBank/DDBJ databases">
        <authorList>
            <person name="de Groot N.N."/>
        </authorList>
    </citation>
    <scope>NUCLEOTIDE SEQUENCE [LARGE SCALE GENOMIC DNA]</scope>
    <source>
        <strain evidence="8">DSM 17908</strain>
    </source>
</reference>
<dbReference type="InterPro" id="IPR009100">
    <property type="entry name" value="AcylCoA_DH/oxidase_NM_dom_sf"/>
</dbReference>
<reference evidence="9" key="1">
    <citation type="submission" date="2016-10" db="EMBL/GenBank/DDBJ databases">
        <authorList>
            <person name="Varghese N."/>
            <person name="Submissions S."/>
        </authorList>
    </citation>
    <scope>NUCLEOTIDE SEQUENCE [LARGE SCALE GENOMIC DNA]</scope>
    <source>
        <strain evidence="9">DSM 17908</strain>
    </source>
</reference>
<accession>A0A1I3S862</accession>
<dbReference type="InterPro" id="IPR046373">
    <property type="entry name" value="Acyl-CoA_Oxase/DH_mid-dom_sf"/>
</dbReference>
<evidence type="ECO:0000313" key="7">
    <source>
        <dbReference type="EMBL" id="PHM39079.1"/>
    </source>
</evidence>
<keyword evidence="2 4" id="KW-0285">Flavoprotein</keyword>
<proteinExistence type="inferred from homology"/>
<dbReference type="STRING" id="351675.SAMN05421680_1114"/>
<reference evidence="7 10" key="3">
    <citation type="journal article" date="2017" name="Nat. Microbiol.">
        <title>Natural product diversity associated with the nematode symbionts Photorhabdus and Xenorhabdus.</title>
        <authorList>
            <person name="Tobias N.J."/>
            <person name="Wolff H."/>
            <person name="Djahanschiri B."/>
            <person name="Grundmann F."/>
            <person name="Kronenwerth M."/>
            <person name="Shi Y.M."/>
            <person name="Simonyi S."/>
            <person name="Grun P."/>
            <person name="Shapiro-Ilan D."/>
            <person name="Pidot S.J."/>
            <person name="Stinear T.P."/>
            <person name="Ebersberger I."/>
            <person name="Bode H.B."/>
        </authorList>
    </citation>
    <scope>NUCLEOTIDE SEQUENCE [LARGE SCALE GENOMIC DNA]</scope>
    <source>
        <strain evidence="7 10">DSM 17908</strain>
    </source>
</reference>
<gene>
    <name evidence="8" type="ORF">SAMN05421680_1114</name>
    <name evidence="7" type="ORF">Xmau_02983</name>
</gene>
<name>A0A1I3S862_9GAMM</name>
<organism evidence="8 9">
    <name type="scientific">Xenorhabdus mauleonii</name>
    <dbReference type="NCBI Taxonomy" id="351675"/>
    <lineage>
        <taxon>Bacteria</taxon>
        <taxon>Pseudomonadati</taxon>
        <taxon>Pseudomonadota</taxon>
        <taxon>Gammaproteobacteria</taxon>
        <taxon>Enterobacterales</taxon>
        <taxon>Morganellaceae</taxon>
        <taxon>Xenorhabdus</taxon>
    </lineage>
</organism>
<dbReference type="Gene3D" id="2.40.110.10">
    <property type="entry name" value="Butyryl-CoA Dehydrogenase, subunit A, domain 2"/>
    <property type="match status" value="1"/>
</dbReference>
<feature type="domain" description="Acyl-CoA oxidase/dehydrogenase middle" evidence="6">
    <location>
        <begin position="112"/>
        <end position="204"/>
    </location>
</feature>
<comment type="cofactor">
    <cofactor evidence="4">
        <name>FAD</name>
        <dbReference type="ChEBI" id="CHEBI:57692"/>
    </cofactor>
</comment>
<evidence type="ECO:0000256" key="4">
    <source>
        <dbReference type="RuleBase" id="RU362125"/>
    </source>
</evidence>
<dbReference type="InterPro" id="IPR006091">
    <property type="entry name" value="Acyl-CoA_Oxase/DH_mid-dom"/>
</dbReference>
<evidence type="ECO:0000256" key="1">
    <source>
        <dbReference type="ARBA" id="ARBA00009347"/>
    </source>
</evidence>
<evidence type="ECO:0000259" key="5">
    <source>
        <dbReference type="Pfam" id="PF00441"/>
    </source>
</evidence>
<dbReference type="GO" id="GO:0003995">
    <property type="term" value="F:acyl-CoA dehydrogenase activity"/>
    <property type="evidence" value="ECO:0007669"/>
    <property type="project" value="TreeGrafter"/>
</dbReference>
<evidence type="ECO:0000256" key="2">
    <source>
        <dbReference type="ARBA" id="ARBA00022630"/>
    </source>
</evidence>
<dbReference type="InterPro" id="IPR009075">
    <property type="entry name" value="AcylCo_DH/oxidase_C"/>
</dbReference>
<dbReference type="Pfam" id="PF02770">
    <property type="entry name" value="Acyl-CoA_dh_M"/>
    <property type="match status" value="1"/>
</dbReference>
<evidence type="ECO:0000313" key="8">
    <source>
        <dbReference type="EMBL" id="SFJ54590.1"/>
    </source>
</evidence>
<dbReference type="Pfam" id="PF00441">
    <property type="entry name" value="Acyl-CoA_dh_1"/>
    <property type="match status" value="1"/>
</dbReference>
<evidence type="ECO:0000313" key="9">
    <source>
        <dbReference type="Proteomes" id="UP000198919"/>
    </source>
</evidence>
<evidence type="ECO:0000259" key="6">
    <source>
        <dbReference type="Pfam" id="PF02770"/>
    </source>
</evidence>
<dbReference type="OrthoDB" id="9764895at2"/>
<protein>
    <submittedName>
        <fullName evidence="7 8">Acyl-CoA dehydrogenase</fullName>
    </submittedName>
</protein>
<dbReference type="Proteomes" id="UP000224607">
    <property type="component" value="Unassembled WGS sequence"/>
</dbReference>
<dbReference type="EMBL" id="NITY01000012">
    <property type="protein sequence ID" value="PHM39079.1"/>
    <property type="molecule type" value="Genomic_DNA"/>
</dbReference>
<comment type="similarity">
    <text evidence="1 4">Belongs to the acyl-CoA dehydrogenase family.</text>
</comment>
<dbReference type="Proteomes" id="UP000198919">
    <property type="component" value="Unassembled WGS sequence"/>
</dbReference>
<dbReference type="PANTHER" id="PTHR43884">
    <property type="entry name" value="ACYL-COA DEHYDROGENASE"/>
    <property type="match status" value="1"/>
</dbReference>
<evidence type="ECO:0000313" key="10">
    <source>
        <dbReference type="Proteomes" id="UP000224607"/>
    </source>
</evidence>
<dbReference type="SUPFAM" id="SSF47203">
    <property type="entry name" value="Acyl-CoA dehydrogenase C-terminal domain-like"/>
    <property type="match status" value="1"/>
</dbReference>
<evidence type="ECO:0000256" key="3">
    <source>
        <dbReference type="ARBA" id="ARBA00022827"/>
    </source>
</evidence>
<dbReference type="RefSeq" id="WP_092511173.1">
    <property type="nucleotide sequence ID" value="NZ_CAWNQB010000004.1"/>
</dbReference>
<dbReference type="EMBL" id="FORG01000011">
    <property type="protein sequence ID" value="SFJ54590.1"/>
    <property type="molecule type" value="Genomic_DNA"/>
</dbReference>
<keyword evidence="4" id="KW-0560">Oxidoreductase</keyword>
<keyword evidence="10" id="KW-1185">Reference proteome</keyword>
<sequence>MNFDRSVALTHYDEKWLDLAQLFRSLSLEVLNDRDVVLEHLDRPYFDEIYADRTSTCFERARMYEGLSYGDPSVLLSCPGPSLSGIVLRELGSQEQQDQFFDHVSRQRARTCMAVTEPEKGSDAGNPTSNLNGDHQLQAEKWLVGNGREATMGTIVVRTGPGPYSIVVVMLTPETLSHAGTFRQLLPLAGLQGTGLSHLYFDNVPVEPEQILGMHRRPLERGMHAVIKTFYRMRPCVCAMALGNAQALLDHALPYLKTTSARELHRALQSQTDSARALNHHAAQRIDDQIFDGAAVSLAKACATELAEKVARSMPLLTGTAHFLTNTWLQIATTNVHGYEWMEGSLDMQRLNIVAGYHSPAK</sequence>
<dbReference type="PANTHER" id="PTHR43884:SF12">
    <property type="entry name" value="ISOVALERYL-COA DEHYDROGENASE, MITOCHONDRIAL-RELATED"/>
    <property type="match status" value="1"/>
</dbReference>
<dbReference type="SUPFAM" id="SSF56645">
    <property type="entry name" value="Acyl-CoA dehydrogenase NM domain-like"/>
    <property type="match status" value="1"/>
</dbReference>